<proteinExistence type="evidence at transcript level"/>
<feature type="site" description="Greasy slide, important in sugar transport" evidence="12">
    <location>
        <position position="29"/>
    </location>
</feature>
<evidence type="ECO:0000256" key="2">
    <source>
        <dbReference type="ARBA" id="ARBA00007055"/>
    </source>
</evidence>
<organism evidence="13 14">
    <name type="scientific">Pectobacterium fontis</name>
    <dbReference type="NCBI Taxonomy" id="2558042"/>
    <lineage>
        <taxon>Bacteria</taxon>
        <taxon>Pseudomonadati</taxon>
        <taxon>Pseudomonadota</taxon>
        <taxon>Gammaproteobacteria</taxon>
        <taxon>Enterobacterales</taxon>
        <taxon>Pectobacteriaceae</taxon>
        <taxon>Pectobacterium</taxon>
    </lineage>
</organism>
<keyword evidence="6 12" id="KW-0812">Transmembrane</keyword>
<dbReference type="PANTHER" id="PTHR38762:SF1">
    <property type="entry name" value="CRYPTIC OUTER MEMBRANE PORIN BGLH-RELATED"/>
    <property type="match status" value="1"/>
</dbReference>
<protein>
    <recommendedName>
        <fullName evidence="12">Maltoporin</fullName>
    </recommendedName>
    <alternativeName>
        <fullName evidence="12">Maltose-inducible porin</fullName>
    </alternativeName>
</protein>
<keyword evidence="14" id="KW-1185">Reference proteome</keyword>
<comment type="subcellular location">
    <subcellularLocation>
        <location evidence="1 12">Cell outer membrane</location>
        <topology evidence="1 12">Multi-pass membrane protein</topology>
    </subcellularLocation>
</comment>
<keyword evidence="9 12" id="KW-0626">Porin</keyword>
<evidence type="ECO:0000256" key="10">
    <source>
        <dbReference type="ARBA" id="ARBA00023136"/>
    </source>
</evidence>
<comment type="induction">
    <text evidence="12">By maltose.</text>
</comment>
<feature type="site" description="Greasy slide, important in sugar transport" evidence="12">
    <location>
        <position position="60"/>
    </location>
</feature>
<keyword evidence="4 12" id="KW-1134">Transmembrane beta strand</keyword>
<dbReference type="GO" id="GO:0006811">
    <property type="term" value="P:monoatomic ion transport"/>
    <property type="evidence" value="ECO:0007669"/>
    <property type="project" value="UniProtKB-KW"/>
</dbReference>
<dbReference type="SUPFAM" id="SSF56935">
    <property type="entry name" value="Porins"/>
    <property type="match status" value="1"/>
</dbReference>
<dbReference type="Gene3D" id="2.40.170.10">
    <property type="entry name" value="Porin, LamB type"/>
    <property type="match status" value="1"/>
</dbReference>
<feature type="site" description="Greasy slide, important in sugar transport" evidence="12">
    <location>
        <position position="434"/>
    </location>
</feature>
<evidence type="ECO:0000313" key="14">
    <source>
        <dbReference type="Proteomes" id="UP000053038"/>
    </source>
</evidence>
<keyword evidence="3 12" id="KW-0813">Transport</keyword>
<dbReference type="GO" id="GO:0009279">
    <property type="term" value="C:cell outer membrane"/>
    <property type="evidence" value="ECO:0007669"/>
    <property type="project" value="UniProtKB-SubCell"/>
</dbReference>
<dbReference type="InterPro" id="IPR023738">
    <property type="entry name" value="Maltoporin"/>
</dbReference>
<dbReference type="Pfam" id="PF02264">
    <property type="entry name" value="LamB"/>
    <property type="match status" value="1"/>
</dbReference>
<sequence length="435" mass="48499" precursor="true">MKRKLLTTSIALSLAMLATPSYSVDFSGYFRSGVGVSNHGKQQTADKNYVGRLGNESDTYGEIELGQQLYNEDGKTFYVDSMISMWSDSSNGDESTANNDATFGLQQFNLKAKGFIPGLSDATVWAGKRYYQRHDLHIIDTKYWNISGAGAGIENIKAGEGAFSFAWIRADAENMNVDCSSSLNSQECSSRQDTYNDLNINYLDARYAGWKPWDGAWTEFGISYAMPNEADTQKNIFLAEGQKFDPKDSMMLTGEISQYFSGLKSSQKLVLQYADKGLAHNMVDQGGGWYDVWSVNPNAKGYRVIQAGDLPITDNITLSHVLTYGKADEISLSHDSTELLSAVGRGQYAWTKNQKTYLEAGAYQKKESWMSGTENKYTGQKYTLAHAFSADIPMMTRPELRFFVSYLDGGNENRNRFNDARSNAVNVGIQAEAWW</sequence>
<dbReference type="OrthoDB" id="106611at2"/>
<comment type="subunit">
    <text evidence="12">Homotrimer formed of three 18-stranded antiparallel beta-barrels, containing three independent channels.</text>
</comment>
<evidence type="ECO:0000256" key="1">
    <source>
        <dbReference type="ARBA" id="ARBA00004571"/>
    </source>
</evidence>
<dbReference type="HAMAP" id="MF_01301">
    <property type="entry name" value="LamB"/>
    <property type="match status" value="1"/>
</dbReference>
<comment type="function">
    <text evidence="12">Involved in the transport of maltose and maltodextrins.</text>
</comment>
<keyword evidence="11 12" id="KW-0998">Cell outer membrane</keyword>
<keyword evidence="10 12" id="KW-0472">Membrane</keyword>
<dbReference type="RefSeq" id="WP_039354207.1">
    <property type="nucleotide sequence ID" value="NZ_JSXC01000091.1"/>
</dbReference>
<comment type="catalytic activity">
    <reaction evidence="12">
        <text>beta-maltose(in) = beta-maltose(out)</text>
        <dbReference type="Rhea" id="RHEA:29731"/>
        <dbReference type="ChEBI" id="CHEBI:18147"/>
    </reaction>
</comment>
<keyword evidence="8 12" id="KW-0406">Ion transport</keyword>
<dbReference type="AlphaFoldDB" id="A0A7V8IGQ3"/>
<accession>A0A7V8IGQ3</accession>
<dbReference type="NCBIfam" id="NF006860">
    <property type="entry name" value="PRK09360.1"/>
    <property type="match status" value="1"/>
</dbReference>
<keyword evidence="7 12" id="KW-0732">Signal</keyword>
<comment type="caution">
    <text evidence="12">Lacks conserved residue(s) required for the propagation of feature annotation.</text>
</comment>
<dbReference type="Proteomes" id="UP000053038">
    <property type="component" value="Unassembled WGS sequence"/>
</dbReference>
<reference evidence="13 14" key="1">
    <citation type="submission" date="2014-10" db="EMBL/GenBank/DDBJ databases">
        <title>Genome sequence of Pectobacterium carotovorum M022.</title>
        <authorList>
            <person name="Chan K.-G."/>
            <person name="Tan W.-S."/>
        </authorList>
    </citation>
    <scope>NUCLEOTIDE SEQUENCE [LARGE SCALE GENOMIC DNA]</scope>
    <source>
        <strain evidence="13 14">M022</strain>
    </source>
</reference>
<dbReference type="PANTHER" id="PTHR38762">
    <property type="entry name" value="CRYPTIC OUTER MEMBRANE PORIN BGLH-RELATED"/>
    <property type="match status" value="1"/>
</dbReference>
<evidence type="ECO:0000256" key="8">
    <source>
        <dbReference type="ARBA" id="ARBA00023065"/>
    </source>
</evidence>
<evidence type="ECO:0000256" key="9">
    <source>
        <dbReference type="ARBA" id="ARBA00023114"/>
    </source>
</evidence>
<evidence type="ECO:0000313" key="13">
    <source>
        <dbReference type="EMBL" id="KHN49157.1"/>
    </source>
</evidence>
<comment type="similarity">
    <text evidence="2 12">Belongs to the porin LamB (TC 1.B.3) family.</text>
</comment>
<feature type="chain" id="PRO_5031635254" description="Maltoporin" evidence="12">
    <location>
        <begin position="24"/>
        <end position="435"/>
    </location>
</feature>
<dbReference type="InterPro" id="IPR050286">
    <property type="entry name" value="G_neg_Bact_CarbUptk_Porin"/>
</dbReference>
<evidence type="ECO:0000256" key="6">
    <source>
        <dbReference type="ARBA" id="ARBA00022692"/>
    </source>
</evidence>
<name>A0A7V8IGQ3_9GAMM</name>
<gene>
    <name evidence="12" type="primary">lamB</name>
    <name evidence="13" type="ORF">OI69_18715</name>
</gene>
<evidence type="ECO:0000256" key="4">
    <source>
        <dbReference type="ARBA" id="ARBA00022452"/>
    </source>
</evidence>
<evidence type="ECO:0000256" key="12">
    <source>
        <dbReference type="HAMAP-Rule" id="MF_01301"/>
    </source>
</evidence>
<dbReference type="GO" id="GO:0046930">
    <property type="term" value="C:pore complex"/>
    <property type="evidence" value="ECO:0007669"/>
    <property type="project" value="UniProtKB-KW"/>
</dbReference>
<evidence type="ECO:0000256" key="5">
    <source>
        <dbReference type="ARBA" id="ARBA00022597"/>
    </source>
</evidence>
<evidence type="ECO:0000256" key="3">
    <source>
        <dbReference type="ARBA" id="ARBA00022448"/>
    </source>
</evidence>
<dbReference type="GO" id="GO:0015481">
    <property type="term" value="F:maltose transporting porin activity"/>
    <property type="evidence" value="ECO:0007669"/>
    <property type="project" value="InterPro"/>
</dbReference>
<evidence type="ECO:0000256" key="7">
    <source>
        <dbReference type="ARBA" id="ARBA00022729"/>
    </source>
</evidence>
<dbReference type="EMBL" id="JSXC01000091">
    <property type="protein sequence ID" value="KHN49157.1"/>
    <property type="molecule type" value="Genomic_DNA"/>
</dbReference>
<evidence type="ECO:0000256" key="11">
    <source>
        <dbReference type="ARBA" id="ARBA00023237"/>
    </source>
</evidence>
<dbReference type="InterPro" id="IPR036998">
    <property type="entry name" value="Porin_LamB_sf"/>
</dbReference>
<dbReference type="CDD" id="cd01346">
    <property type="entry name" value="Maltoporin-like"/>
    <property type="match status" value="1"/>
</dbReference>
<dbReference type="InterPro" id="IPR003192">
    <property type="entry name" value="Porin_LamB"/>
</dbReference>
<keyword evidence="5 12" id="KW-0762">Sugar transport</keyword>
<dbReference type="GO" id="GO:0042958">
    <property type="term" value="F:maltodextrin transmembrane transporter activity"/>
    <property type="evidence" value="ECO:0007669"/>
    <property type="project" value="InterPro"/>
</dbReference>
<comment type="caution">
    <text evidence="13">The sequence shown here is derived from an EMBL/GenBank/DDBJ whole genome shotgun (WGS) entry which is preliminary data.</text>
</comment>
<feature type="signal peptide" evidence="12">
    <location>
        <begin position="1"/>
        <end position="23"/>
    </location>
</feature>